<dbReference type="AlphaFoldDB" id="A0A2M9A4F6"/>
<keyword evidence="1" id="KW-0472">Membrane</keyword>
<accession>A0A2M9A4F6</accession>
<keyword evidence="1" id="KW-0812">Transmembrane</keyword>
<organism evidence="2 3">
    <name type="scientific">Hallerella succinigenes</name>
    <dbReference type="NCBI Taxonomy" id="1896222"/>
    <lineage>
        <taxon>Bacteria</taxon>
        <taxon>Pseudomonadati</taxon>
        <taxon>Fibrobacterota</taxon>
        <taxon>Fibrobacteria</taxon>
        <taxon>Fibrobacterales</taxon>
        <taxon>Fibrobacteraceae</taxon>
        <taxon>Hallerella</taxon>
    </lineage>
</organism>
<protein>
    <submittedName>
        <fullName evidence="2">Uncharacterized protein</fullName>
    </submittedName>
</protein>
<name>A0A2M9A4F6_9BACT</name>
<evidence type="ECO:0000313" key="2">
    <source>
        <dbReference type="EMBL" id="PJJ40538.1"/>
    </source>
</evidence>
<gene>
    <name evidence="2" type="ORF">BGX16_0466</name>
</gene>
<dbReference type="Proteomes" id="UP000231134">
    <property type="component" value="Unassembled WGS sequence"/>
</dbReference>
<reference evidence="2 3" key="1">
    <citation type="submission" date="2017-11" db="EMBL/GenBank/DDBJ databases">
        <title>Animal gut microbial communities from fecal samples from Wisconsin, USA.</title>
        <authorList>
            <person name="Neumann A."/>
        </authorList>
    </citation>
    <scope>NUCLEOTIDE SEQUENCE [LARGE SCALE GENOMIC DNA]</scope>
    <source>
        <strain evidence="2 3">UWS3</strain>
    </source>
</reference>
<sequence length="189" mass="20990">MNSELKLFQRLASFPFLLIFLAFLFPLVNVSCSEKVVAEPNVYEFISGVTPETVLDEETSKAVNEMKEKDPRVKAFFEQPIKTSRAIIPVAVAVALAAACAFITPVGSLAMALAAFASLWVFIYNLSATIVRQHYDFLTVEPAVGAYCISFLLVIGIAMDLAVIIKNYRLNKQKQKEENTQDHHPSESK</sequence>
<evidence type="ECO:0000256" key="1">
    <source>
        <dbReference type="SAM" id="Phobius"/>
    </source>
</evidence>
<feature type="transmembrane region" description="Helical" evidence="1">
    <location>
        <begin position="111"/>
        <end position="131"/>
    </location>
</feature>
<feature type="transmembrane region" description="Helical" evidence="1">
    <location>
        <begin position="143"/>
        <end position="165"/>
    </location>
</feature>
<keyword evidence="3" id="KW-1185">Reference proteome</keyword>
<evidence type="ECO:0000313" key="3">
    <source>
        <dbReference type="Proteomes" id="UP000231134"/>
    </source>
</evidence>
<proteinExistence type="predicted"/>
<keyword evidence="1" id="KW-1133">Transmembrane helix</keyword>
<comment type="caution">
    <text evidence="2">The sequence shown here is derived from an EMBL/GenBank/DDBJ whole genome shotgun (WGS) entry which is preliminary data.</text>
</comment>
<dbReference type="EMBL" id="PGEX01000001">
    <property type="protein sequence ID" value="PJJ40538.1"/>
    <property type="molecule type" value="Genomic_DNA"/>
</dbReference>